<sequence length="135" mass="14951">MCDQGWQLDGGEADAGVEFGVAVAHREEQGQGGNKLQEEKVSLEREVQSLRRRASTVRDGYIEELNKVEREADVLRRRVTQLTNKGSQKNSMTVELQKKVKQADKLRRAMLNTIQANCGGVCQNAAVPALGQVRS</sequence>
<dbReference type="Proteomes" id="UP000697107">
    <property type="component" value="Unassembled WGS sequence"/>
</dbReference>
<organism evidence="2 3">
    <name type="scientific">Phytophthora cactorum</name>
    <dbReference type="NCBI Taxonomy" id="29920"/>
    <lineage>
        <taxon>Eukaryota</taxon>
        <taxon>Sar</taxon>
        <taxon>Stramenopiles</taxon>
        <taxon>Oomycota</taxon>
        <taxon>Peronosporomycetes</taxon>
        <taxon>Peronosporales</taxon>
        <taxon>Peronosporaceae</taxon>
        <taxon>Phytophthora</taxon>
    </lineage>
</organism>
<evidence type="ECO:0000313" key="3">
    <source>
        <dbReference type="Proteomes" id="UP000697107"/>
    </source>
</evidence>
<dbReference type="EMBL" id="RCML01000262">
    <property type="protein sequence ID" value="KAG2983234.1"/>
    <property type="molecule type" value="Genomic_DNA"/>
</dbReference>
<dbReference type="AlphaFoldDB" id="A0A8T1G5D1"/>
<reference evidence="2" key="1">
    <citation type="submission" date="2018-10" db="EMBL/GenBank/DDBJ databases">
        <title>Effector identification in a new, highly contiguous assembly of the strawberry crown rot pathogen Phytophthora cactorum.</title>
        <authorList>
            <person name="Armitage A.D."/>
            <person name="Nellist C.F."/>
            <person name="Bates H."/>
            <person name="Vickerstaff R.J."/>
            <person name="Harrison R.J."/>
        </authorList>
    </citation>
    <scope>NUCLEOTIDE SEQUENCE</scope>
    <source>
        <strain evidence="2">P415</strain>
    </source>
</reference>
<protein>
    <submittedName>
        <fullName evidence="2">Uncharacterized protein</fullName>
    </submittedName>
</protein>
<proteinExistence type="predicted"/>
<gene>
    <name evidence="2" type="ORF">PC118_g9529</name>
</gene>
<keyword evidence="1" id="KW-0175">Coiled coil</keyword>
<feature type="coiled-coil region" evidence="1">
    <location>
        <begin position="33"/>
        <end position="85"/>
    </location>
</feature>
<evidence type="ECO:0000313" key="2">
    <source>
        <dbReference type="EMBL" id="KAG2983234.1"/>
    </source>
</evidence>
<evidence type="ECO:0000256" key="1">
    <source>
        <dbReference type="SAM" id="Coils"/>
    </source>
</evidence>
<accession>A0A8T1G5D1</accession>
<comment type="caution">
    <text evidence="2">The sequence shown here is derived from an EMBL/GenBank/DDBJ whole genome shotgun (WGS) entry which is preliminary data.</text>
</comment>
<name>A0A8T1G5D1_9STRA</name>